<evidence type="ECO:0000256" key="1">
    <source>
        <dbReference type="ARBA" id="ARBA00004886"/>
    </source>
</evidence>
<dbReference type="InterPro" id="IPR041881">
    <property type="entry name" value="PqqD_sf"/>
</dbReference>
<dbReference type="InterPro" id="IPR008792">
    <property type="entry name" value="PQQD"/>
</dbReference>
<dbReference type="Pfam" id="PF05402">
    <property type="entry name" value="PqqD"/>
    <property type="match status" value="1"/>
</dbReference>
<reference evidence="4" key="1">
    <citation type="journal article" date="2014" name="Int. J. Syst. Evol. Microbiol.">
        <title>Complete genome sequence of Corynebacterium casei LMG S-19264T (=DSM 44701T), isolated from a smear-ripened cheese.</title>
        <authorList>
            <consortium name="US DOE Joint Genome Institute (JGI-PGF)"/>
            <person name="Walter F."/>
            <person name="Albersmeier A."/>
            <person name="Kalinowski J."/>
            <person name="Ruckert C."/>
        </authorList>
    </citation>
    <scope>NUCLEOTIDE SEQUENCE</scope>
    <source>
        <strain evidence="4">CGMCC 1.16012</strain>
    </source>
</reference>
<dbReference type="AlphaFoldDB" id="A0A917AI30"/>
<keyword evidence="5" id="KW-1185">Reference proteome</keyword>
<name>A0A917AI30_9RHOB</name>
<comment type="pathway">
    <text evidence="1">Cofactor biosynthesis; pyrroloquinoline quinone biosynthesis.</text>
</comment>
<accession>A0A917AI30</accession>
<evidence type="ECO:0000256" key="3">
    <source>
        <dbReference type="ARBA" id="ARBA00022905"/>
    </source>
</evidence>
<dbReference type="Proteomes" id="UP000606730">
    <property type="component" value="Unassembled WGS sequence"/>
</dbReference>
<organism evidence="4 5">
    <name type="scientific">Actibacterium pelagium</name>
    <dbReference type="NCBI Taxonomy" id="2029103"/>
    <lineage>
        <taxon>Bacteria</taxon>
        <taxon>Pseudomonadati</taxon>
        <taxon>Pseudomonadota</taxon>
        <taxon>Alphaproteobacteria</taxon>
        <taxon>Rhodobacterales</taxon>
        <taxon>Roseobacteraceae</taxon>
        <taxon>Actibacterium</taxon>
    </lineage>
</organism>
<gene>
    <name evidence="4" type="ORF">GCM10011517_22920</name>
</gene>
<dbReference type="RefSeq" id="WP_095594208.1">
    <property type="nucleotide sequence ID" value="NZ_BMKN01000002.1"/>
</dbReference>
<reference evidence="4" key="2">
    <citation type="submission" date="2020-09" db="EMBL/GenBank/DDBJ databases">
        <authorList>
            <person name="Sun Q."/>
            <person name="Zhou Y."/>
        </authorList>
    </citation>
    <scope>NUCLEOTIDE SEQUENCE</scope>
    <source>
        <strain evidence="4">CGMCC 1.16012</strain>
    </source>
</reference>
<proteinExistence type="predicted"/>
<protein>
    <recommendedName>
        <fullName evidence="6">Pyrroloquinoline quinone biosynthesis protein D</fullName>
    </recommendedName>
</protein>
<dbReference type="Gene3D" id="1.10.10.1150">
    <property type="entry name" value="Coenzyme PQQ synthesis protein D (PqqD)"/>
    <property type="match status" value="1"/>
</dbReference>
<keyword evidence="3" id="KW-0884">PQQ biosynthesis</keyword>
<dbReference type="OrthoDB" id="7995890at2"/>
<comment type="caution">
    <text evidence="4">The sequence shown here is derived from an EMBL/GenBank/DDBJ whole genome shotgun (WGS) entry which is preliminary data.</text>
</comment>
<comment type="subunit">
    <text evidence="2">Monomer. Interacts with PqqE.</text>
</comment>
<sequence length="94" mass="10376">MLEIGHSDRPYLPRGVRIVEDRVRGGRILLAPEKAVALDAIGEAILDRVNGEATFGAIVKDLADTYEAPQGQIAADVQRFMMGLRSRIFLRVKT</sequence>
<dbReference type="NCBIfam" id="TIGR03859">
    <property type="entry name" value="PQQ_PqqD"/>
    <property type="match status" value="1"/>
</dbReference>
<evidence type="ECO:0000256" key="2">
    <source>
        <dbReference type="ARBA" id="ARBA00011741"/>
    </source>
</evidence>
<evidence type="ECO:0008006" key="6">
    <source>
        <dbReference type="Google" id="ProtNLM"/>
    </source>
</evidence>
<dbReference type="InterPro" id="IPR022479">
    <property type="entry name" value="PqqD_bac"/>
</dbReference>
<evidence type="ECO:0000313" key="5">
    <source>
        <dbReference type="Proteomes" id="UP000606730"/>
    </source>
</evidence>
<dbReference type="EMBL" id="BMKN01000002">
    <property type="protein sequence ID" value="GGE54674.1"/>
    <property type="molecule type" value="Genomic_DNA"/>
</dbReference>
<evidence type="ECO:0000313" key="4">
    <source>
        <dbReference type="EMBL" id="GGE54674.1"/>
    </source>
</evidence>
<dbReference type="GO" id="GO:0018189">
    <property type="term" value="P:pyrroloquinoline quinone biosynthetic process"/>
    <property type="evidence" value="ECO:0007669"/>
    <property type="project" value="UniProtKB-KW"/>
</dbReference>
<dbReference type="GO" id="GO:0048038">
    <property type="term" value="F:quinone binding"/>
    <property type="evidence" value="ECO:0007669"/>
    <property type="project" value="InterPro"/>
</dbReference>